<dbReference type="Gene3D" id="3.40.50.1820">
    <property type="entry name" value="alpha/beta hydrolase"/>
    <property type="match status" value="1"/>
</dbReference>
<evidence type="ECO:0000259" key="1">
    <source>
        <dbReference type="Pfam" id="PF00561"/>
    </source>
</evidence>
<dbReference type="EMBL" id="JBBKZV010000001">
    <property type="protein sequence ID" value="MEJ8821151.1"/>
    <property type="molecule type" value="Genomic_DNA"/>
</dbReference>
<reference evidence="2 3" key="1">
    <citation type="submission" date="2024-03" db="EMBL/GenBank/DDBJ databases">
        <title>Novel species of the genus Variovorax.</title>
        <authorList>
            <person name="Liu Q."/>
            <person name="Xin Y.-H."/>
        </authorList>
    </citation>
    <scope>NUCLEOTIDE SEQUENCE [LARGE SCALE GENOMIC DNA]</scope>
    <source>
        <strain evidence="2 3">KACC 18501</strain>
    </source>
</reference>
<comment type="caution">
    <text evidence="2">The sequence shown here is derived from an EMBL/GenBank/DDBJ whole genome shotgun (WGS) entry which is preliminary data.</text>
</comment>
<accession>A0ABU8VVW7</accession>
<dbReference type="InterPro" id="IPR000073">
    <property type="entry name" value="AB_hydrolase_1"/>
</dbReference>
<dbReference type="Proteomes" id="UP001363010">
    <property type="component" value="Unassembled WGS sequence"/>
</dbReference>
<organism evidence="2 3">
    <name type="scientific">Variovorax humicola</name>
    <dbReference type="NCBI Taxonomy" id="1769758"/>
    <lineage>
        <taxon>Bacteria</taxon>
        <taxon>Pseudomonadati</taxon>
        <taxon>Pseudomonadota</taxon>
        <taxon>Betaproteobacteria</taxon>
        <taxon>Burkholderiales</taxon>
        <taxon>Comamonadaceae</taxon>
        <taxon>Variovorax</taxon>
    </lineage>
</organism>
<dbReference type="InterPro" id="IPR029058">
    <property type="entry name" value="AB_hydrolase_fold"/>
</dbReference>
<sequence>MDSLRPLRRIEAGVLDIAYFEAGPADGRPVLLMHGFPYDIHAYVDVAPVLAAAGCRVVVPYLRGYGGTRFLDAATPRSGEQAALGADLLALMDALQIRQAVLAGYDWGGRAACVVAALWPERCAGLVSYNSYNIQNIAKGMVPDTPENEHRLWYQYYFHSERGRAGLAKNRRGIARLLWKLWSPTWQFDDATFERSAAAFDNPDFVDVVIQSYRHRFGLVPGDPAYAAIERRLAAQPAITVPSITFDGADDGVREPADASVHAAGFTGPRSHRIVPDVGHDMPQEAPRVFAYAVLELVTPISE</sequence>
<name>A0ABU8VVW7_9BURK</name>
<dbReference type="InterPro" id="IPR050266">
    <property type="entry name" value="AB_hydrolase_sf"/>
</dbReference>
<feature type="domain" description="AB hydrolase-1" evidence="1">
    <location>
        <begin position="29"/>
        <end position="281"/>
    </location>
</feature>
<dbReference type="SUPFAM" id="SSF53474">
    <property type="entry name" value="alpha/beta-Hydrolases"/>
    <property type="match status" value="1"/>
</dbReference>
<evidence type="ECO:0000313" key="2">
    <source>
        <dbReference type="EMBL" id="MEJ8821151.1"/>
    </source>
</evidence>
<dbReference type="InterPro" id="IPR000639">
    <property type="entry name" value="Epox_hydrolase-like"/>
</dbReference>
<protein>
    <submittedName>
        <fullName evidence="2">Alpha/beta hydrolase</fullName>
    </submittedName>
</protein>
<keyword evidence="2" id="KW-0378">Hydrolase</keyword>
<evidence type="ECO:0000313" key="3">
    <source>
        <dbReference type="Proteomes" id="UP001363010"/>
    </source>
</evidence>
<gene>
    <name evidence="2" type="ORF">WKW80_03740</name>
</gene>
<dbReference type="PANTHER" id="PTHR43798">
    <property type="entry name" value="MONOACYLGLYCEROL LIPASE"/>
    <property type="match status" value="1"/>
</dbReference>
<dbReference type="Pfam" id="PF00561">
    <property type="entry name" value="Abhydrolase_1"/>
    <property type="match status" value="1"/>
</dbReference>
<proteinExistence type="predicted"/>
<dbReference type="GO" id="GO:0016787">
    <property type="term" value="F:hydrolase activity"/>
    <property type="evidence" value="ECO:0007669"/>
    <property type="project" value="UniProtKB-KW"/>
</dbReference>
<dbReference type="RefSeq" id="WP_340362165.1">
    <property type="nucleotide sequence ID" value="NZ_JBBKZV010000001.1"/>
</dbReference>
<keyword evidence="3" id="KW-1185">Reference proteome</keyword>
<dbReference type="PRINTS" id="PR00412">
    <property type="entry name" value="EPOXHYDRLASE"/>
</dbReference>